<keyword evidence="4" id="KW-1185">Reference proteome</keyword>
<name>A0A166PMT8_9AGAM</name>
<feature type="compositionally biased region" description="Low complexity" evidence="1">
    <location>
        <begin position="44"/>
        <end position="54"/>
    </location>
</feature>
<keyword evidence="2" id="KW-0812">Transmembrane</keyword>
<evidence type="ECO:0000256" key="1">
    <source>
        <dbReference type="SAM" id="MobiDB-lite"/>
    </source>
</evidence>
<dbReference type="Proteomes" id="UP000076532">
    <property type="component" value="Unassembled WGS sequence"/>
</dbReference>
<dbReference type="EMBL" id="KV417515">
    <property type="protein sequence ID" value="KZP26254.1"/>
    <property type="molecule type" value="Genomic_DNA"/>
</dbReference>
<dbReference type="OrthoDB" id="3366093at2759"/>
<keyword evidence="2" id="KW-0472">Membrane</keyword>
<evidence type="ECO:0000313" key="4">
    <source>
        <dbReference type="Proteomes" id="UP000076532"/>
    </source>
</evidence>
<proteinExistence type="predicted"/>
<evidence type="ECO:0000313" key="3">
    <source>
        <dbReference type="EMBL" id="KZP26254.1"/>
    </source>
</evidence>
<organism evidence="3 4">
    <name type="scientific">Athelia psychrophila</name>
    <dbReference type="NCBI Taxonomy" id="1759441"/>
    <lineage>
        <taxon>Eukaryota</taxon>
        <taxon>Fungi</taxon>
        <taxon>Dikarya</taxon>
        <taxon>Basidiomycota</taxon>
        <taxon>Agaricomycotina</taxon>
        <taxon>Agaricomycetes</taxon>
        <taxon>Agaricomycetidae</taxon>
        <taxon>Atheliales</taxon>
        <taxon>Atheliaceae</taxon>
        <taxon>Athelia</taxon>
    </lineage>
</organism>
<dbReference type="AlphaFoldDB" id="A0A166PMT8"/>
<reference evidence="3 4" key="1">
    <citation type="journal article" date="2016" name="Mol. Biol. Evol.">
        <title>Comparative Genomics of Early-Diverging Mushroom-Forming Fungi Provides Insights into the Origins of Lignocellulose Decay Capabilities.</title>
        <authorList>
            <person name="Nagy L.G."/>
            <person name="Riley R."/>
            <person name="Tritt A."/>
            <person name="Adam C."/>
            <person name="Daum C."/>
            <person name="Floudas D."/>
            <person name="Sun H."/>
            <person name="Yadav J.S."/>
            <person name="Pangilinan J."/>
            <person name="Larsson K.H."/>
            <person name="Matsuura K."/>
            <person name="Barry K."/>
            <person name="Labutti K."/>
            <person name="Kuo R."/>
            <person name="Ohm R.A."/>
            <person name="Bhattacharya S.S."/>
            <person name="Shirouzu T."/>
            <person name="Yoshinaga Y."/>
            <person name="Martin F.M."/>
            <person name="Grigoriev I.V."/>
            <person name="Hibbett D.S."/>
        </authorList>
    </citation>
    <scope>NUCLEOTIDE SEQUENCE [LARGE SCALE GENOMIC DNA]</scope>
    <source>
        <strain evidence="3 4">CBS 109695</strain>
    </source>
</reference>
<dbReference type="STRING" id="436010.A0A166PMT8"/>
<gene>
    <name evidence="3" type="ORF">FIBSPDRAFT_854879</name>
</gene>
<feature type="transmembrane region" description="Helical" evidence="2">
    <location>
        <begin position="60"/>
        <end position="81"/>
    </location>
</feature>
<protein>
    <submittedName>
        <fullName evidence="3">Uncharacterized protein</fullName>
    </submittedName>
</protein>
<sequence>MKALAFCTGSGGIDKALADHVDSSFAINSVTPDAGSGSSGGSGSSASAPESAASKTRQDATIGAVNALGAIALAILTLLIYPGCKRRQEIAHHRLGDPSAIGARRVRSLIKTVLEVNGGGVLIMQRTV</sequence>
<evidence type="ECO:0000256" key="2">
    <source>
        <dbReference type="SAM" id="Phobius"/>
    </source>
</evidence>
<feature type="region of interest" description="Disordered" evidence="1">
    <location>
        <begin position="32"/>
        <end position="55"/>
    </location>
</feature>
<accession>A0A166PMT8</accession>
<keyword evidence="2" id="KW-1133">Transmembrane helix</keyword>